<feature type="region of interest" description="Disordered" evidence="1">
    <location>
        <begin position="212"/>
        <end position="233"/>
    </location>
</feature>
<organism evidence="2 3">
    <name type="scientific">Triparma strigata</name>
    <dbReference type="NCBI Taxonomy" id="1606541"/>
    <lineage>
        <taxon>Eukaryota</taxon>
        <taxon>Sar</taxon>
        <taxon>Stramenopiles</taxon>
        <taxon>Ochrophyta</taxon>
        <taxon>Bolidophyceae</taxon>
        <taxon>Parmales</taxon>
        <taxon>Triparmaceae</taxon>
        <taxon>Triparma</taxon>
    </lineage>
</organism>
<evidence type="ECO:0000256" key="1">
    <source>
        <dbReference type="SAM" id="MobiDB-lite"/>
    </source>
</evidence>
<protein>
    <submittedName>
        <fullName evidence="2">Uncharacterized protein</fullName>
    </submittedName>
</protein>
<keyword evidence="3" id="KW-1185">Reference proteome</keyword>
<evidence type="ECO:0000313" key="3">
    <source>
        <dbReference type="Proteomes" id="UP001165085"/>
    </source>
</evidence>
<evidence type="ECO:0000313" key="2">
    <source>
        <dbReference type="EMBL" id="GMH88837.1"/>
    </source>
</evidence>
<proteinExistence type="predicted"/>
<reference evidence="3" key="1">
    <citation type="journal article" date="2023" name="Commun. Biol.">
        <title>Genome analysis of Parmales, the sister group of diatoms, reveals the evolutionary specialization of diatoms from phago-mixotrophs to photoautotrophs.</title>
        <authorList>
            <person name="Ban H."/>
            <person name="Sato S."/>
            <person name="Yoshikawa S."/>
            <person name="Yamada K."/>
            <person name="Nakamura Y."/>
            <person name="Ichinomiya M."/>
            <person name="Sato N."/>
            <person name="Blanc-Mathieu R."/>
            <person name="Endo H."/>
            <person name="Kuwata A."/>
            <person name="Ogata H."/>
        </authorList>
    </citation>
    <scope>NUCLEOTIDE SEQUENCE [LARGE SCALE GENOMIC DNA]</scope>
    <source>
        <strain evidence="3">NIES 3701</strain>
    </source>
</reference>
<dbReference type="EMBL" id="BRXY01000348">
    <property type="protein sequence ID" value="GMH88837.1"/>
    <property type="molecule type" value="Genomic_DNA"/>
</dbReference>
<sequence length="245" mass="28283">MDIARQLMGEIDQSYDPNAKDVDSEEEAFEIDETSAPKGMRLQEILMDRHWVFEEVLWIKGAGGNLSRQELGEAVAAAKGVSESRVDVCFFDEDELSHATITDTEKLGAAGMPQGDVVSVWATKYKPANFRRYSRKWKKIEARQKELPKRWYLVTAIRKDGLLDDERDQHLSAEEVIVPPVTLTAEESEEKNRWLPPKFDYRQKLTLKEQYATKPKEEVKAEKKREPRNTRKSIKSIEITEEIVK</sequence>
<name>A0A9W7BJL4_9STRA</name>
<gene>
    <name evidence="2" type="ORF">TrST_g3647</name>
</gene>
<accession>A0A9W7BJL4</accession>
<dbReference type="AlphaFoldDB" id="A0A9W7BJL4"/>
<dbReference type="Proteomes" id="UP001165085">
    <property type="component" value="Unassembled WGS sequence"/>
</dbReference>
<feature type="compositionally biased region" description="Basic and acidic residues" evidence="1">
    <location>
        <begin position="214"/>
        <end position="229"/>
    </location>
</feature>
<comment type="caution">
    <text evidence="2">The sequence shown here is derived from an EMBL/GenBank/DDBJ whole genome shotgun (WGS) entry which is preliminary data.</text>
</comment>
<dbReference type="OrthoDB" id="192161at2759"/>